<dbReference type="Pfam" id="PF24846">
    <property type="entry name" value="PolC_DP2_cat"/>
    <property type="match status" value="2"/>
</dbReference>
<dbReference type="NCBIfam" id="TIGR01443">
    <property type="entry name" value="intein_Cterm"/>
    <property type="match status" value="1"/>
</dbReference>
<evidence type="ECO:0000256" key="12">
    <source>
        <dbReference type="ARBA" id="ARBA00025068"/>
    </source>
</evidence>
<dbReference type="EMBL" id="CP000780">
    <property type="protein sequence ID" value="ABS54650.1"/>
    <property type="molecule type" value="Genomic_DNA"/>
</dbReference>
<dbReference type="InterPro" id="IPR003586">
    <property type="entry name" value="Hint_dom_C"/>
</dbReference>
<dbReference type="HOGENOM" id="CLU_001154_0_0_2"/>
<dbReference type="SMART" id="SM00305">
    <property type="entry name" value="HintC"/>
    <property type="match status" value="1"/>
</dbReference>
<dbReference type="PANTHER" id="PTHR42210:SF1">
    <property type="entry name" value="DNA POLYMERASE II LARGE SUBUNIT"/>
    <property type="match status" value="1"/>
</dbReference>
<evidence type="ECO:0000256" key="9">
    <source>
        <dbReference type="ARBA" id="ARBA00022932"/>
    </source>
</evidence>
<evidence type="ECO:0000256" key="4">
    <source>
        <dbReference type="ARBA" id="ARBA00022695"/>
    </source>
</evidence>
<dbReference type="MEROPS" id="N10.006"/>
<dbReference type="eggNOG" id="arCOG04447">
    <property type="taxonomic scope" value="Archaea"/>
</dbReference>
<feature type="region of interest" description="Disordered" evidence="15">
    <location>
        <begin position="574"/>
        <end position="593"/>
    </location>
</feature>
<dbReference type="CDD" id="cd00350">
    <property type="entry name" value="rubredoxin_like"/>
    <property type="match status" value="1"/>
</dbReference>
<dbReference type="PROSITE" id="PS50817">
    <property type="entry name" value="INTEIN_N_TER"/>
    <property type="match status" value="1"/>
</dbReference>
<evidence type="ECO:0000313" key="18">
    <source>
        <dbReference type="EMBL" id="ABS54650.1"/>
    </source>
</evidence>
<reference evidence="19" key="1">
    <citation type="journal article" date="2015" name="Microbiology">
        <title>Genome of Methanoregula boonei 6A8 reveals adaptations to oligotrophic peatland environments.</title>
        <authorList>
            <person name="Braeuer S."/>
            <person name="Cadillo-Quiroz H."/>
            <person name="Kyrpides N."/>
            <person name="Woyke T."/>
            <person name="Goodwin L."/>
            <person name="Detter C."/>
            <person name="Podell S."/>
            <person name="Yavitt J.B."/>
            <person name="Zinder S.H."/>
        </authorList>
    </citation>
    <scope>NUCLEOTIDE SEQUENCE [LARGE SCALE GENOMIC DNA]</scope>
    <source>
        <strain evidence="19">DSM 21154 / JCM 14090 / 6A8</strain>
    </source>
</reference>
<dbReference type="InterPro" id="IPR016033">
    <property type="entry name" value="PolC_DP2_N"/>
</dbReference>
<comment type="catalytic activity">
    <reaction evidence="13 14">
        <text>DNA(n) + a 2'-deoxyribonucleoside 5'-triphosphate = DNA(n+1) + diphosphate</text>
        <dbReference type="Rhea" id="RHEA:22508"/>
        <dbReference type="Rhea" id="RHEA-COMP:17339"/>
        <dbReference type="Rhea" id="RHEA-COMP:17340"/>
        <dbReference type="ChEBI" id="CHEBI:33019"/>
        <dbReference type="ChEBI" id="CHEBI:61560"/>
        <dbReference type="ChEBI" id="CHEBI:173112"/>
        <dbReference type="EC" id="2.7.7.7"/>
    </reaction>
</comment>
<dbReference type="GO" id="GO:0003677">
    <property type="term" value="F:DNA binding"/>
    <property type="evidence" value="ECO:0007669"/>
    <property type="project" value="UniProtKB-UniRule"/>
</dbReference>
<gene>
    <name evidence="14" type="primary">polC</name>
    <name evidence="18" type="ordered locus">Mboo_0126</name>
</gene>
<dbReference type="PROSITE" id="PS50818">
    <property type="entry name" value="INTEIN_C_TER"/>
    <property type="match status" value="1"/>
</dbReference>
<evidence type="ECO:0000256" key="8">
    <source>
        <dbReference type="ARBA" id="ARBA00022839"/>
    </source>
</evidence>
<dbReference type="GO" id="GO:0003887">
    <property type="term" value="F:DNA-directed DNA polymerase activity"/>
    <property type="evidence" value="ECO:0007669"/>
    <property type="project" value="UniProtKB-UniRule"/>
</dbReference>
<evidence type="ECO:0000313" key="19">
    <source>
        <dbReference type="Proteomes" id="UP000002408"/>
    </source>
</evidence>
<dbReference type="EC" id="3.1.11.1" evidence="14"/>
<evidence type="ECO:0000256" key="11">
    <source>
        <dbReference type="ARBA" id="ARBA00023268"/>
    </source>
</evidence>
<organism evidence="18 19">
    <name type="scientific">Methanoregula boonei (strain DSM 21154 / JCM 14090 / 6A8)</name>
    <dbReference type="NCBI Taxonomy" id="456442"/>
    <lineage>
        <taxon>Archaea</taxon>
        <taxon>Methanobacteriati</taxon>
        <taxon>Methanobacteriota</taxon>
        <taxon>Stenosarchaea group</taxon>
        <taxon>Methanomicrobia</taxon>
        <taxon>Methanomicrobiales</taxon>
        <taxon>Methanoregulaceae</taxon>
        <taxon>Methanoregula</taxon>
    </lineage>
</organism>
<comment type="catalytic activity">
    <reaction evidence="14">
        <text>Exonucleolytic cleavage in the 3'- to 5'-direction to yield nucleoside 5'-phosphates.</text>
        <dbReference type="EC" id="3.1.11.1"/>
    </reaction>
</comment>
<protein>
    <recommendedName>
        <fullName evidence="14">DNA polymerase II large subunit</fullName>
        <shortName evidence="14">Pol II</shortName>
        <ecNumber evidence="14">2.7.7.7</ecNumber>
    </recommendedName>
    <alternativeName>
        <fullName evidence="14">Exodeoxyribonuclease large subunit</fullName>
        <ecNumber evidence="14">3.1.11.1</ecNumber>
    </alternativeName>
</protein>
<dbReference type="Pfam" id="PF24844">
    <property type="entry name" value="PolC_DP2_central"/>
    <property type="match status" value="1"/>
</dbReference>
<keyword evidence="6 14" id="KW-0540">Nuclease</keyword>
<proteinExistence type="inferred from homology"/>
<dbReference type="Gene3D" id="2.170.16.10">
    <property type="entry name" value="Hedgehog/Intein (Hint) domain"/>
    <property type="match status" value="1"/>
</dbReference>
<dbReference type="PANTHER" id="PTHR42210">
    <property type="entry name" value="DNA POLYMERASE II LARGE SUBUNIT"/>
    <property type="match status" value="1"/>
</dbReference>
<evidence type="ECO:0000256" key="10">
    <source>
        <dbReference type="ARBA" id="ARBA00023125"/>
    </source>
</evidence>
<sequence length="1307" mass="144498">MLKISPEMEQYGNGLMDGLNRAIALAKEARARGLDPSMEVEIPIASDLADRVEVLVGIKGVAARIRELESQMSREEAALKIGDDFVAKMFGEKNNNEILDHSIRTAMALLTEGVVSAPTEGIAKVGLGKNDDGSQYLMIYYAGPIRSAGGTAQALSVLVGDYVRAKLGIGRYRPRPVEVERYIEEIRQYNTIMSLQYLPSEAEIRLIVENCPVCIDGEATEKEEVSGHRNLERVETNAVRGGMALVLAEGIAGKARKLKSKVEKMNMAGWDWLDKLIAGAGKPSADDESHAPGVKPLDKYLRDLIGGRPVFSYPMRKGGFRLRYGRSRNTGFATAGFNPATLHILGGFLAVGTQMKLERPGKACGVVPVDTIEGPTVRLTGGEVIRVDDEKTALAVASKVERILDVGEILIAYGEFLENNHPLVPAGYCEEWWLLEVPPGTKPPQDESEALVQAKKGAYLYPAYTWFWDDISVDQIRLLADAVSGTGAIEEETLVFPLDSTAKEALELLLIPHKVNGGMIRIKTFRAFIAGLGLDGNLKKCETWKTAPADAQPLALVMHLSGLLLRSRSGLRIGGRMGRPGKSKPRKMSPPPHGLFPLGESGGARRSFQEASIHTEESDAHATEIDFEKEGGIIEIEVGRRRCPGCGEITYLNRCQKCGTHTTPINTCPKCGHEVPGERCPNCDVPATCSQRITLNVKAEYAQAMERLGIKKESIALVKGVKGVISREKTVEAMEKGILRAQQDIYVFKDGTTRFDMIDLPLTHIRPDEVRVPVEKMRELGYVQDINGYDLQNGKQVIELHAQDILLSDSCADYMIKVTQFIDDELTRLYGLPTFYNVKTRDDLVGHLVIGLAPHTSAGVLARIVGFTRANVGYAHPFFHAAKRRNCFYGETKIEIFDGRSWATFPIRKFVMENFDVSRPGLDRLGTYYSDPVRPYYTRTVDTNGGMHLRRITSVSIHRSPASMIRFVTARNRELTVTPDHAMVVWDTGYLRKIKALEIKAGDAVPILEGGVVIADRIVTAETVASLEDRVYCLTVAEDHTLVANGVFTGQCDGDEDCIMLLMDGLLNFSRSFLPQNRGGTMDAPLVLTSRIDPAEIDKESLNVDVGKSYPKELYEAGLVYAKAKDVEPLIDRVERRLGTPRQLEGFFFTHDTSDISAGPLESTYTQLKTMAEKLEAELDLAEKIRAVDADDVAERVLNTHFIRDLMGNLSAFSKQKFRCTKCNTSYRRMPLAGKCTKFKGKGICNGNIIPTVHEGSVKKYLEVSRAMVKKYKVSEYCRQRVEVLDLAIESTFGEEKQEQLGLADFM</sequence>
<keyword evidence="5 14" id="KW-0235">DNA replication</keyword>
<comment type="similarity">
    <text evidence="1 14">Belongs to the archaeal DNA polymerase II family.</text>
</comment>
<dbReference type="InterPro" id="IPR056172">
    <property type="entry name" value="PolC_DP2_cat_dom"/>
</dbReference>
<dbReference type="NCBIfam" id="TIGR01445">
    <property type="entry name" value="intein_Nterm"/>
    <property type="match status" value="1"/>
</dbReference>
<dbReference type="NCBIfam" id="NF011302">
    <property type="entry name" value="PRK14714.1"/>
    <property type="match status" value="1"/>
</dbReference>
<dbReference type="RefSeq" id="WP_011991138.1">
    <property type="nucleotide sequence ID" value="NC_009712.1"/>
</dbReference>
<keyword evidence="10 14" id="KW-0238">DNA-binding</keyword>
<evidence type="ECO:0000256" key="5">
    <source>
        <dbReference type="ARBA" id="ARBA00022705"/>
    </source>
</evidence>
<evidence type="ECO:0000256" key="1">
    <source>
        <dbReference type="ARBA" id="ARBA00011053"/>
    </source>
</evidence>
<keyword evidence="7 14" id="KW-0378">Hydrolase</keyword>
<dbReference type="Proteomes" id="UP000002408">
    <property type="component" value="Chromosome"/>
</dbReference>
<dbReference type="STRING" id="456442.Mboo_0126"/>
<evidence type="ECO:0000256" key="14">
    <source>
        <dbReference type="HAMAP-Rule" id="MF_00324"/>
    </source>
</evidence>
<dbReference type="InterPro" id="IPR056171">
    <property type="entry name" value="PolC_DP2_central_dom"/>
</dbReference>
<dbReference type="eggNOG" id="arCOG03155">
    <property type="taxonomic scope" value="Archaea"/>
</dbReference>
<dbReference type="EC" id="2.7.7.7" evidence="14"/>
<dbReference type="HAMAP" id="MF_00324">
    <property type="entry name" value="DNApol_II_L_arch"/>
    <property type="match status" value="1"/>
</dbReference>
<keyword evidence="19" id="KW-1185">Reference proteome</keyword>
<dbReference type="KEGG" id="mbn:Mboo_0126"/>
<accession>A7I4I9</accession>
<dbReference type="CDD" id="cd20335">
    <property type="entry name" value="BRcat_RBR"/>
    <property type="match status" value="1"/>
</dbReference>
<comment type="subunit">
    <text evidence="2 14">Heterodimer of a large subunit and a small subunit.</text>
</comment>
<evidence type="ECO:0000256" key="6">
    <source>
        <dbReference type="ARBA" id="ARBA00022722"/>
    </source>
</evidence>
<dbReference type="NCBIfam" id="TIGR00354">
    <property type="entry name" value="polC"/>
    <property type="match status" value="1"/>
</dbReference>
<feature type="domain" description="Hint" evidence="16">
    <location>
        <begin position="1010"/>
        <end position="1057"/>
    </location>
</feature>
<feature type="domain" description="Hint" evidence="17">
    <location>
        <begin position="885"/>
        <end position="1009"/>
    </location>
</feature>
<keyword evidence="3 14" id="KW-0808">Transferase</keyword>
<evidence type="ECO:0000259" key="17">
    <source>
        <dbReference type="SMART" id="SM00306"/>
    </source>
</evidence>
<keyword evidence="11 14" id="KW-0511">Multifunctional enzyme</keyword>
<dbReference type="GO" id="GO:0006308">
    <property type="term" value="P:DNA catabolic process"/>
    <property type="evidence" value="ECO:0007669"/>
    <property type="project" value="UniProtKB-UniRule"/>
</dbReference>
<evidence type="ECO:0000256" key="13">
    <source>
        <dbReference type="ARBA" id="ARBA00049244"/>
    </source>
</evidence>
<dbReference type="InterPro" id="IPR003587">
    <property type="entry name" value="Hint_dom_N"/>
</dbReference>
<comment type="function">
    <text evidence="12 14">Possesses two activities: a DNA synthesis (polymerase) and an exonucleolytic activity that degrades single-stranded DNA in the 3'- to 5'-direction. Has a template-primer preference which is characteristic of a replicative DNA polymerase.</text>
</comment>
<evidence type="ECO:0000256" key="7">
    <source>
        <dbReference type="ARBA" id="ARBA00022801"/>
    </source>
</evidence>
<keyword evidence="4 14" id="KW-0548">Nucleotidyltransferase</keyword>
<dbReference type="SMART" id="SM00306">
    <property type="entry name" value="HintN"/>
    <property type="match status" value="1"/>
</dbReference>
<dbReference type="InterPro" id="IPR006141">
    <property type="entry name" value="Intein_N"/>
</dbReference>
<dbReference type="GO" id="GO:0006261">
    <property type="term" value="P:DNA-templated DNA replication"/>
    <property type="evidence" value="ECO:0007669"/>
    <property type="project" value="UniProtKB-UniRule"/>
</dbReference>
<dbReference type="GO" id="GO:0016539">
    <property type="term" value="P:intein-mediated protein splicing"/>
    <property type="evidence" value="ECO:0007669"/>
    <property type="project" value="InterPro"/>
</dbReference>
<dbReference type="InterPro" id="IPR036844">
    <property type="entry name" value="Hint_dom_sf"/>
</dbReference>
<evidence type="ECO:0000259" key="16">
    <source>
        <dbReference type="SMART" id="SM00305"/>
    </source>
</evidence>
<evidence type="ECO:0000256" key="2">
    <source>
        <dbReference type="ARBA" id="ARBA00011315"/>
    </source>
</evidence>
<keyword evidence="8 14" id="KW-0269">Exonuclease</keyword>
<dbReference type="SUPFAM" id="SSF51294">
    <property type="entry name" value="Hedgehog/intein (Hint) domain"/>
    <property type="match status" value="1"/>
</dbReference>
<evidence type="ECO:0000256" key="3">
    <source>
        <dbReference type="ARBA" id="ARBA00022679"/>
    </source>
</evidence>
<dbReference type="PIRSF" id="PIRSF016275">
    <property type="entry name" value="PolC_DP2"/>
    <property type="match status" value="1"/>
</dbReference>
<name>A7I4I9_METB6</name>
<dbReference type="OrthoDB" id="7529at2157"/>
<dbReference type="CDD" id="cd00081">
    <property type="entry name" value="Hint"/>
    <property type="match status" value="1"/>
</dbReference>
<dbReference type="GeneID" id="5410066"/>
<evidence type="ECO:0000256" key="15">
    <source>
        <dbReference type="SAM" id="MobiDB-lite"/>
    </source>
</evidence>
<dbReference type="Pfam" id="PF03833">
    <property type="entry name" value="PolC_DP2_N"/>
    <property type="match status" value="1"/>
</dbReference>
<dbReference type="InterPro" id="IPR004475">
    <property type="entry name" value="PolC_DP2"/>
</dbReference>
<dbReference type="InterPro" id="IPR030934">
    <property type="entry name" value="Intein_C"/>
</dbReference>
<dbReference type="GO" id="GO:0008310">
    <property type="term" value="F:single-stranded DNA 3'-5' DNA exonuclease activity"/>
    <property type="evidence" value="ECO:0007669"/>
    <property type="project" value="UniProtKB-EC"/>
</dbReference>
<keyword evidence="9 14" id="KW-0239">DNA-directed DNA polymerase</keyword>